<organism evidence="1 2">
    <name type="scientific">Funneliformis geosporum</name>
    <dbReference type="NCBI Taxonomy" id="1117311"/>
    <lineage>
        <taxon>Eukaryota</taxon>
        <taxon>Fungi</taxon>
        <taxon>Fungi incertae sedis</taxon>
        <taxon>Mucoromycota</taxon>
        <taxon>Glomeromycotina</taxon>
        <taxon>Glomeromycetes</taxon>
        <taxon>Glomerales</taxon>
        <taxon>Glomeraceae</taxon>
        <taxon>Funneliformis</taxon>
    </lineage>
</organism>
<protein>
    <submittedName>
        <fullName evidence="1">2394_t:CDS:1</fullName>
    </submittedName>
</protein>
<dbReference type="EMBL" id="CAMKVN010009925">
    <property type="protein sequence ID" value="CAI2193681.1"/>
    <property type="molecule type" value="Genomic_DNA"/>
</dbReference>
<sequence>MSSNQNRTFNSFTPTINNSGLLEASLSRNANQRRRRKQRSANRIYERRIQLVAHIDNEETLSRIINLPMQITTSREDLLSEASISYEHKKIKNNATSNRFTLTNDGGFESIHSRNNRPTSPQGQRIISSIRSQVNNQDTMFRIASLPRQVADDPLINQFFNGYLF</sequence>
<proteinExistence type="predicted"/>
<dbReference type="AlphaFoldDB" id="A0A9W4T6B4"/>
<dbReference type="Proteomes" id="UP001153678">
    <property type="component" value="Unassembled WGS sequence"/>
</dbReference>
<reference evidence="1" key="1">
    <citation type="submission" date="2022-08" db="EMBL/GenBank/DDBJ databases">
        <authorList>
            <person name="Kallberg Y."/>
            <person name="Tangrot J."/>
            <person name="Rosling A."/>
        </authorList>
    </citation>
    <scope>NUCLEOTIDE SEQUENCE</scope>
    <source>
        <strain evidence="1">Wild A</strain>
    </source>
</reference>
<keyword evidence="2" id="KW-1185">Reference proteome</keyword>
<evidence type="ECO:0000313" key="2">
    <source>
        <dbReference type="Proteomes" id="UP001153678"/>
    </source>
</evidence>
<name>A0A9W4T6B4_9GLOM</name>
<evidence type="ECO:0000313" key="1">
    <source>
        <dbReference type="EMBL" id="CAI2193681.1"/>
    </source>
</evidence>
<comment type="caution">
    <text evidence="1">The sequence shown here is derived from an EMBL/GenBank/DDBJ whole genome shotgun (WGS) entry which is preliminary data.</text>
</comment>
<accession>A0A9W4T6B4</accession>
<gene>
    <name evidence="1" type="ORF">FWILDA_LOCUS16197</name>
</gene>